<protein>
    <submittedName>
        <fullName evidence="3">Uncharacterized protein</fullName>
    </submittedName>
</protein>
<dbReference type="RefSeq" id="WP_054060305.1">
    <property type="nucleotide sequence ID" value="NZ_JSYZ01000009.1"/>
</dbReference>
<evidence type="ECO:0000313" key="4">
    <source>
        <dbReference type="Proteomes" id="UP000037931"/>
    </source>
</evidence>
<feature type="region of interest" description="Disordered" evidence="1">
    <location>
        <begin position="39"/>
        <end position="74"/>
    </location>
</feature>
<evidence type="ECO:0000313" key="3">
    <source>
        <dbReference type="EMBL" id="KPA90403.1"/>
    </source>
</evidence>
<dbReference type="EMBL" id="JSYZ01000009">
    <property type="protein sequence ID" value="KPA90403.1"/>
    <property type="molecule type" value="Genomic_DNA"/>
</dbReference>
<keyword evidence="2" id="KW-0732">Signal</keyword>
<dbReference type="PATRIC" id="fig|50340.43.peg.5847"/>
<dbReference type="Proteomes" id="UP000037931">
    <property type="component" value="Unassembled WGS sequence"/>
</dbReference>
<sequence precursor="true">MKLPTLLIAGLLSATSFAALAEGGSDRARERWENFQVSQQLAREQAEQKTLTAQAQKNDASSNEVKAAEQQPDT</sequence>
<feature type="compositionally biased region" description="Polar residues" evidence="1">
    <location>
        <begin position="39"/>
        <end position="64"/>
    </location>
</feature>
<keyword evidence="4" id="KW-1185">Reference proteome</keyword>
<gene>
    <name evidence="3" type="ORF">PF66_02461</name>
</gene>
<accession>A0A0N0E3R5</accession>
<name>A0A0N0E3R5_9PSED</name>
<proteinExistence type="predicted"/>
<evidence type="ECO:0000256" key="1">
    <source>
        <dbReference type="SAM" id="MobiDB-lite"/>
    </source>
</evidence>
<evidence type="ECO:0000256" key="2">
    <source>
        <dbReference type="SAM" id="SignalP"/>
    </source>
</evidence>
<dbReference type="OrthoDB" id="7027963at2"/>
<reference evidence="3 4" key="1">
    <citation type="journal article" date="2015" name="PLoS ONE">
        <title>Rice-Infecting Pseudomonas Genomes Are Highly Accessorized and Harbor Multiple Putative Virulence Mechanisms to Cause Sheath Brown Rot.</title>
        <authorList>
            <person name="Quibod I.L."/>
            <person name="Grande G."/>
            <person name="Oreiro E.G."/>
            <person name="Borja F.N."/>
            <person name="Dossa G.S."/>
            <person name="Mauleon R."/>
            <person name="Cruz C.V."/>
            <person name="Oliva R."/>
        </authorList>
    </citation>
    <scope>NUCLEOTIDE SEQUENCE [LARGE SCALE GENOMIC DNA]</scope>
    <source>
        <strain evidence="3 4">IRRI 6609</strain>
    </source>
</reference>
<organism evidence="3 4">
    <name type="scientific">Pseudomonas asplenii</name>
    <dbReference type="NCBI Taxonomy" id="53407"/>
    <lineage>
        <taxon>Bacteria</taxon>
        <taxon>Pseudomonadati</taxon>
        <taxon>Pseudomonadota</taxon>
        <taxon>Gammaproteobacteria</taxon>
        <taxon>Pseudomonadales</taxon>
        <taxon>Pseudomonadaceae</taxon>
        <taxon>Pseudomonas</taxon>
    </lineage>
</organism>
<dbReference type="AlphaFoldDB" id="A0A0N0E3R5"/>
<feature type="signal peptide" evidence="2">
    <location>
        <begin position="1"/>
        <end position="21"/>
    </location>
</feature>
<feature type="chain" id="PRO_5005847010" evidence="2">
    <location>
        <begin position="22"/>
        <end position="74"/>
    </location>
</feature>
<comment type="caution">
    <text evidence="3">The sequence shown here is derived from an EMBL/GenBank/DDBJ whole genome shotgun (WGS) entry which is preliminary data.</text>
</comment>